<dbReference type="Gene3D" id="2.30.22.10">
    <property type="entry name" value="Head domain of nucleotide exchange factor GrpE"/>
    <property type="match status" value="1"/>
</dbReference>
<dbReference type="Pfam" id="PF01025">
    <property type="entry name" value="GrpE"/>
    <property type="match status" value="1"/>
</dbReference>
<comment type="subunit">
    <text evidence="3">Homodimer.</text>
</comment>
<keyword evidence="3" id="KW-0963">Cytoplasm</keyword>
<dbReference type="PROSITE" id="PS01071">
    <property type="entry name" value="GRPE"/>
    <property type="match status" value="1"/>
</dbReference>
<proteinExistence type="inferred from homology"/>
<comment type="similarity">
    <text evidence="1 3 5">Belongs to the GrpE family.</text>
</comment>
<dbReference type="InterPro" id="IPR000740">
    <property type="entry name" value="GrpE"/>
</dbReference>
<dbReference type="Proteomes" id="UP000647133">
    <property type="component" value="Unassembled WGS sequence"/>
</dbReference>
<dbReference type="EMBL" id="JACYTQ010000002">
    <property type="protein sequence ID" value="MBD8488299.1"/>
    <property type="molecule type" value="Genomic_DNA"/>
</dbReference>
<dbReference type="PANTHER" id="PTHR21237:SF23">
    <property type="entry name" value="GRPE PROTEIN HOMOLOG, MITOCHONDRIAL"/>
    <property type="match status" value="1"/>
</dbReference>
<comment type="function">
    <text evidence="3 4">Participates actively in the response to hyperosmotic and heat shock by preventing the aggregation of stress-denatured proteins, in association with DnaK and GrpE. It is the nucleotide exchange factor for DnaK and may function as a thermosensor. Unfolded proteins bind initially to DnaJ; upon interaction with the DnaJ-bound protein, DnaK hydrolyzes its bound ATP, resulting in the formation of a stable complex. GrpE releases ADP from DnaK; ATP binding to DnaK triggers the release of the substrate protein, thus completing the reaction cycle. Several rounds of ATP-dependent interactions between DnaJ, DnaK and GrpE are required for fully efficient folding.</text>
</comment>
<sequence>MAEKDNLSRENMNKEKLAAEEQVEAQDQEINNDKSAENQEASSEQVKGENGSSEELSVEQKLQAENQELKDKYLRLYSEFENYRRRTSKERLDLIKTASEGVLKDLIPAVDDFERAIKAEEKAEGNEKSLEGSLLIYNKLIKILESKGLVPMKDLIGNNFDADTQEAITQIPAPSEEMKGKVIDVVEKGYMLGDKVVRYAKVVIGS</sequence>
<keyword evidence="8" id="KW-1185">Reference proteome</keyword>
<name>A0ABR9AL24_9BACT</name>
<feature type="compositionally biased region" description="Polar residues" evidence="6">
    <location>
        <begin position="38"/>
        <end position="55"/>
    </location>
</feature>
<dbReference type="InterPro" id="IPR013805">
    <property type="entry name" value="GrpE_CC"/>
</dbReference>
<evidence type="ECO:0000256" key="3">
    <source>
        <dbReference type="HAMAP-Rule" id="MF_01151"/>
    </source>
</evidence>
<gene>
    <name evidence="3" type="primary">grpE</name>
    <name evidence="7" type="ORF">IFO69_06030</name>
</gene>
<dbReference type="Gene3D" id="3.90.20.20">
    <property type="match status" value="1"/>
</dbReference>
<evidence type="ECO:0000256" key="6">
    <source>
        <dbReference type="SAM" id="MobiDB-lite"/>
    </source>
</evidence>
<keyword evidence="2 3" id="KW-0143">Chaperone</keyword>
<dbReference type="HAMAP" id="MF_01151">
    <property type="entry name" value="GrpE"/>
    <property type="match status" value="1"/>
</dbReference>
<dbReference type="SUPFAM" id="SSF51064">
    <property type="entry name" value="Head domain of nucleotide exchange factor GrpE"/>
    <property type="match status" value="1"/>
</dbReference>
<evidence type="ECO:0000256" key="1">
    <source>
        <dbReference type="ARBA" id="ARBA00009054"/>
    </source>
</evidence>
<dbReference type="PRINTS" id="PR00773">
    <property type="entry name" value="GRPEPROTEIN"/>
</dbReference>
<evidence type="ECO:0000256" key="5">
    <source>
        <dbReference type="RuleBase" id="RU004478"/>
    </source>
</evidence>
<evidence type="ECO:0000313" key="7">
    <source>
        <dbReference type="EMBL" id="MBD8488299.1"/>
    </source>
</evidence>
<keyword evidence="3 4" id="KW-0346">Stress response</keyword>
<organism evidence="7 8">
    <name type="scientific">Echinicola arenosa</name>
    <dbReference type="NCBI Taxonomy" id="2774144"/>
    <lineage>
        <taxon>Bacteria</taxon>
        <taxon>Pseudomonadati</taxon>
        <taxon>Bacteroidota</taxon>
        <taxon>Cytophagia</taxon>
        <taxon>Cytophagales</taxon>
        <taxon>Cyclobacteriaceae</taxon>
        <taxon>Echinicola</taxon>
    </lineage>
</organism>
<protein>
    <recommendedName>
        <fullName evidence="3 4">Protein GrpE</fullName>
    </recommendedName>
    <alternativeName>
        <fullName evidence="3">HSP-70 cofactor</fullName>
    </alternativeName>
</protein>
<reference evidence="7 8" key="1">
    <citation type="submission" date="2020-09" db="EMBL/GenBank/DDBJ databases">
        <title>Echinicola sp. CAU 1574 isolated from sand of Sido Beach.</title>
        <authorList>
            <person name="Kim W."/>
        </authorList>
    </citation>
    <scope>NUCLEOTIDE SEQUENCE [LARGE SCALE GENOMIC DNA]</scope>
    <source>
        <strain evidence="7 8">CAU 1574</strain>
    </source>
</reference>
<comment type="subcellular location">
    <subcellularLocation>
        <location evidence="3">Cytoplasm</location>
    </subcellularLocation>
</comment>
<dbReference type="SUPFAM" id="SSF58014">
    <property type="entry name" value="Coiled-coil domain of nucleotide exchange factor GrpE"/>
    <property type="match status" value="1"/>
</dbReference>
<evidence type="ECO:0000256" key="2">
    <source>
        <dbReference type="ARBA" id="ARBA00023186"/>
    </source>
</evidence>
<dbReference type="PANTHER" id="PTHR21237">
    <property type="entry name" value="GRPE PROTEIN"/>
    <property type="match status" value="1"/>
</dbReference>
<accession>A0ABR9AL24</accession>
<evidence type="ECO:0000313" key="8">
    <source>
        <dbReference type="Proteomes" id="UP000647133"/>
    </source>
</evidence>
<feature type="compositionally biased region" description="Basic and acidic residues" evidence="6">
    <location>
        <begin position="1"/>
        <end position="19"/>
    </location>
</feature>
<comment type="caution">
    <text evidence="7">The sequence shown here is derived from an EMBL/GenBank/DDBJ whole genome shotgun (WGS) entry which is preliminary data.</text>
</comment>
<feature type="region of interest" description="Disordered" evidence="6">
    <location>
        <begin position="1"/>
        <end position="62"/>
    </location>
</feature>
<evidence type="ECO:0000256" key="4">
    <source>
        <dbReference type="RuleBase" id="RU000639"/>
    </source>
</evidence>
<dbReference type="CDD" id="cd00446">
    <property type="entry name" value="GrpE"/>
    <property type="match status" value="1"/>
</dbReference>
<dbReference type="InterPro" id="IPR009012">
    <property type="entry name" value="GrpE_head"/>
</dbReference>